<dbReference type="Proteomes" id="UP000886520">
    <property type="component" value="Chromosome 24"/>
</dbReference>
<keyword evidence="2" id="KW-1185">Reference proteome</keyword>
<name>A0A9D4U2S5_ADICA</name>
<dbReference type="AlphaFoldDB" id="A0A9D4U2S5"/>
<organism evidence="1 2">
    <name type="scientific">Adiantum capillus-veneris</name>
    <name type="common">Maidenhair fern</name>
    <dbReference type="NCBI Taxonomy" id="13818"/>
    <lineage>
        <taxon>Eukaryota</taxon>
        <taxon>Viridiplantae</taxon>
        <taxon>Streptophyta</taxon>
        <taxon>Embryophyta</taxon>
        <taxon>Tracheophyta</taxon>
        <taxon>Polypodiopsida</taxon>
        <taxon>Polypodiidae</taxon>
        <taxon>Polypodiales</taxon>
        <taxon>Pteridineae</taxon>
        <taxon>Pteridaceae</taxon>
        <taxon>Vittarioideae</taxon>
        <taxon>Adiantum</taxon>
    </lineage>
</organism>
<dbReference type="EMBL" id="JABFUD020000024">
    <property type="protein sequence ID" value="KAI5060365.1"/>
    <property type="molecule type" value="Genomic_DNA"/>
</dbReference>
<evidence type="ECO:0000313" key="2">
    <source>
        <dbReference type="Proteomes" id="UP000886520"/>
    </source>
</evidence>
<comment type="caution">
    <text evidence="1">The sequence shown here is derived from an EMBL/GenBank/DDBJ whole genome shotgun (WGS) entry which is preliminary data.</text>
</comment>
<sequence>MRRTEQTAGSVAKKAQKVHEELPVEGVIFWESTARRRVEDNEGGGQTRASVEKAPCEAKGWVQMRSKRVGAEAVGCRR</sequence>
<accession>A0A9D4U2S5</accession>
<reference evidence="1" key="1">
    <citation type="submission" date="2021-01" db="EMBL/GenBank/DDBJ databases">
        <title>Adiantum capillus-veneris genome.</title>
        <authorList>
            <person name="Fang Y."/>
            <person name="Liao Q."/>
        </authorList>
    </citation>
    <scope>NUCLEOTIDE SEQUENCE</scope>
    <source>
        <strain evidence="1">H3</strain>
        <tissue evidence="1">Leaf</tissue>
    </source>
</reference>
<gene>
    <name evidence="1" type="ORF">GOP47_0024785</name>
</gene>
<protein>
    <submittedName>
        <fullName evidence="1">Uncharacterized protein</fullName>
    </submittedName>
</protein>
<proteinExistence type="predicted"/>
<evidence type="ECO:0000313" key="1">
    <source>
        <dbReference type="EMBL" id="KAI5060365.1"/>
    </source>
</evidence>